<dbReference type="Pfam" id="PF07811">
    <property type="entry name" value="TadE"/>
    <property type="match status" value="1"/>
</dbReference>
<keyword evidence="1" id="KW-0472">Membrane</keyword>
<dbReference type="InterPro" id="IPR012495">
    <property type="entry name" value="TadE-like_dom"/>
</dbReference>
<dbReference type="AlphaFoldDB" id="A0A062VG87"/>
<dbReference type="RefSeq" id="WP_241767931.1">
    <property type="nucleotide sequence ID" value="NZ_ARYM01000018.1"/>
</dbReference>
<evidence type="ECO:0000313" key="4">
    <source>
        <dbReference type="Proteomes" id="UP000027100"/>
    </source>
</evidence>
<sequence>MMPSIRYSLAMRLKARFRDYANDHRGIAAVEFALIAAPFFFLIFGLLEVCMIFIMAAILDHGIADAARPLRTGAVQQAGMTPEEFRELLCSELMGMMDCQNRLYFDVQTIDGFNLVPTGSPLNDAGAINGEEFGFIPGGPNDIVAVRVFYEWNLMTPGLTAPLANMAGHKHLIQSNVVFRNEPFGSES</sequence>
<reference evidence="3 4" key="1">
    <citation type="journal article" date="2014" name="Antonie Van Leeuwenhoek">
        <title>Hyphomonas beringensis sp. nov. and Hyphomonas chukchiensis sp. nov., isolated from surface seawater of the Bering Sea and Chukchi Sea.</title>
        <authorList>
            <person name="Li C."/>
            <person name="Lai Q."/>
            <person name="Li G."/>
            <person name="Dong C."/>
            <person name="Wang J."/>
            <person name="Liao Y."/>
            <person name="Shao Z."/>
        </authorList>
    </citation>
    <scope>NUCLEOTIDE SEQUENCE [LARGE SCALE GENOMIC DNA]</scope>
    <source>
        <strain evidence="3 4">PS728</strain>
    </source>
</reference>
<evidence type="ECO:0000259" key="2">
    <source>
        <dbReference type="Pfam" id="PF07811"/>
    </source>
</evidence>
<keyword evidence="1" id="KW-0812">Transmembrane</keyword>
<dbReference type="eggNOG" id="COG4961">
    <property type="taxonomic scope" value="Bacteria"/>
</dbReference>
<dbReference type="EMBL" id="ARYM01000018">
    <property type="protein sequence ID" value="KCZ97562.1"/>
    <property type="molecule type" value="Genomic_DNA"/>
</dbReference>
<feature type="domain" description="TadE-like" evidence="2">
    <location>
        <begin position="26"/>
        <end position="68"/>
    </location>
</feature>
<name>A0A062VG87_9PROT</name>
<dbReference type="PATRIC" id="fig|1280954.3.peg.2941"/>
<gene>
    <name evidence="3" type="ORF">HPO_14521</name>
</gene>
<comment type="caution">
    <text evidence="3">The sequence shown here is derived from an EMBL/GenBank/DDBJ whole genome shotgun (WGS) entry which is preliminary data.</text>
</comment>
<accession>A0A062VG87</accession>
<evidence type="ECO:0000313" key="3">
    <source>
        <dbReference type="EMBL" id="KCZ97562.1"/>
    </source>
</evidence>
<proteinExistence type="predicted"/>
<evidence type="ECO:0000256" key="1">
    <source>
        <dbReference type="SAM" id="Phobius"/>
    </source>
</evidence>
<dbReference type="Proteomes" id="UP000027100">
    <property type="component" value="Unassembled WGS sequence"/>
</dbReference>
<protein>
    <submittedName>
        <fullName evidence="3">TadE-like protein</fullName>
    </submittedName>
</protein>
<feature type="transmembrane region" description="Helical" evidence="1">
    <location>
        <begin position="32"/>
        <end position="59"/>
    </location>
</feature>
<keyword evidence="4" id="KW-1185">Reference proteome</keyword>
<dbReference type="STRING" id="1280954.HPO_14521"/>
<organism evidence="3 4">
    <name type="scientific">Hyphomonas polymorpha PS728</name>
    <dbReference type="NCBI Taxonomy" id="1280954"/>
    <lineage>
        <taxon>Bacteria</taxon>
        <taxon>Pseudomonadati</taxon>
        <taxon>Pseudomonadota</taxon>
        <taxon>Alphaproteobacteria</taxon>
        <taxon>Hyphomonadales</taxon>
        <taxon>Hyphomonadaceae</taxon>
        <taxon>Hyphomonas</taxon>
    </lineage>
</organism>
<keyword evidence="1" id="KW-1133">Transmembrane helix</keyword>